<feature type="binding site" evidence="2">
    <location>
        <position position="64"/>
    </location>
    <ligand>
        <name>substrate</name>
    </ligand>
</feature>
<dbReference type="NCBIfam" id="TIGR00055">
    <property type="entry name" value="uppS"/>
    <property type="match status" value="1"/>
</dbReference>
<feature type="binding site" evidence="2">
    <location>
        <position position="20"/>
    </location>
    <ligand>
        <name>substrate</name>
    </ligand>
</feature>
<dbReference type="Pfam" id="PF01255">
    <property type="entry name" value="Prenyltransf"/>
    <property type="match status" value="1"/>
</dbReference>
<feature type="active site" description="Proton acceptor" evidence="2">
    <location>
        <position position="63"/>
    </location>
</feature>
<feature type="active site" evidence="2">
    <location>
        <position position="15"/>
    </location>
</feature>
<keyword evidence="2" id="KW-0479">Metal-binding</keyword>
<proteinExistence type="inferred from homology"/>
<dbReference type="FunFam" id="3.40.1180.10:FF:000001">
    <property type="entry name" value="(2E,6E)-farnesyl-diphosphate-specific ditrans,polycis-undecaprenyl-diphosphate synthase"/>
    <property type="match status" value="1"/>
</dbReference>
<dbReference type="EMBL" id="DVMX01000068">
    <property type="protein sequence ID" value="HIU41620.1"/>
    <property type="molecule type" value="Genomic_DNA"/>
</dbReference>
<evidence type="ECO:0000313" key="4">
    <source>
        <dbReference type="Proteomes" id="UP000824082"/>
    </source>
</evidence>
<feature type="binding site" evidence="2">
    <location>
        <begin position="60"/>
        <end position="62"/>
    </location>
    <ligand>
        <name>substrate</name>
    </ligand>
</feature>
<feature type="binding site" evidence="2">
    <location>
        <position position="182"/>
    </location>
    <ligand>
        <name>substrate</name>
    </ligand>
</feature>
<feature type="binding site" evidence="2">
    <location>
        <position position="15"/>
    </location>
    <ligand>
        <name>Mg(2+)</name>
        <dbReference type="ChEBI" id="CHEBI:18420"/>
    </ligand>
</feature>
<dbReference type="EC" id="2.5.1.-" evidence="2"/>
<dbReference type="AlphaFoldDB" id="A0A9D1LJ88"/>
<evidence type="ECO:0000256" key="2">
    <source>
        <dbReference type="HAMAP-Rule" id="MF_01139"/>
    </source>
</evidence>
<name>A0A9D1LJ88_9FIRM</name>
<dbReference type="Gene3D" id="3.40.1180.10">
    <property type="entry name" value="Decaprenyl diphosphate synthase-like"/>
    <property type="match status" value="1"/>
</dbReference>
<evidence type="ECO:0000256" key="1">
    <source>
        <dbReference type="ARBA" id="ARBA00022679"/>
    </source>
</evidence>
<dbReference type="InterPro" id="IPR036424">
    <property type="entry name" value="UPP_synth-like_sf"/>
</dbReference>
<reference evidence="3" key="1">
    <citation type="submission" date="2020-10" db="EMBL/GenBank/DDBJ databases">
        <authorList>
            <person name="Gilroy R."/>
        </authorList>
    </citation>
    <scope>NUCLEOTIDE SEQUENCE</scope>
    <source>
        <strain evidence="3">4509</strain>
    </source>
</reference>
<dbReference type="InterPro" id="IPR001441">
    <property type="entry name" value="UPP_synth-like"/>
</dbReference>
<dbReference type="HAMAP" id="MF_01139">
    <property type="entry name" value="ISPT"/>
    <property type="match status" value="1"/>
</dbReference>
<comment type="cofactor">
    <cofactor evidence="2">
        <name>Mg(2+)</name>
        <dbReference type="ChEBI" id="CHEBI:18420"/>
    </cofactor>
    <text evidence="2">Binds 2 magnesium ions per subunit.</text>
</comment>
<dbReference type="Proteomes" id="UP000824082">
    <property type="component" value="Unassembled WGS sequence"/>
</dbReference>
<comment type="similarity">
    <text evidence="2">Belongs to the UPP synthase family.</text>
</comment>
<evidence type="ECO:0000313" key="3">
    <source>
        <dbReference type="EMBL" id="HIU41620.1"/>
    </source>
</evidence>
<accession>A0A9D1LJ88</accession>
<keyword evidence="1 2" id="KW-0808">Transferase</keyword>
<reference evidence="3" key="2">
    <citation type="journal article" date="2021" name="PeerJ">
        <title>Extensive microbial diversity within the chicken gut microbiome revealed by metagenomics and culture.</title>
        <authorList>
            <person name="Gilroy R."/>
            <person name="Ravi A."/>
            <person name="Getino M."/>
            <person name="Pursley I."/>
            <person name="Horton D.L."/>
            <person name="Alikhan N.F."/>
            <person name="Baker D."/>
            <person name="Gharbi K."/>
            <person name="Hall N."/>
            <person name="Watson M."/>
            <person name="Adriaenssens E.M."/>
            <person name="Foster-Nyarko E."/>
            <person name="Jarju S."/>
            <person name="Secka A."/>
            <person name="Antonio M."/>
            <person name="Oren A."/>
            <person name="Chaudhuri R.R."/>
            <person name="La Ragione R."/>
            <person name="Hildebrand F."/>
            <person name="Pallen M.J."/>
        </authorList>
    </citation>
    <scope>NUCLEOTIDE SEQUENCE</scope>
    <source>
        <strain evidence="3">4509</strain>
    </source>
</reference>
<dbReference type="InterPro" id="IPR018520">
    <property type="entry name" value="UPP_synth-like_CS"/>
</dbReference>
<comment type="caution">
    <text evidence="3">The sequence shown here is derived from an EMBL/GenBank/DDBJ whole genome shotgun (WGS) entry which is preliminary data.</text>
</comment>
<feature type="binding site" evidence="2">
    <location>
        <position position="32"/>
    </location>
    <ligand>
        <name>substrate</name>
    </ligand>
</feature>
<dbReference type="GO" id="GO:0000287">
    <property type="term" value="F:magnesium ion binding"/>
    <property type="evidence" value="ECO:0007669"/>
    <property type="project" value="UniProtKB-UniRule"/>
</dbReference>
<protein>
    <recommendedName>
        <fullName evidence="2">Isoprenyl transferase</fullName>
        <ecNumber evidence="2">2.5.1.-</ecNumber>
    </recommendedName>
</protein>
<comment type="function">
    <text evidence="2">Catalyzes the condensation of isopentenyl diphosphate (IPP) with allylic pyrophosphates generating different type of terpenoids.</text>
</comment>
<feature type="binding site" evidence="2">
    <location>
        <position position="201"/>
    </location>
    <ligand>
        <name>Mg(2+)</name>
        <dbReference type="ChEBI" id="CHEBI:18420"/>
    </ligand>
</feature>
<feature type="binding site" evidence="2">
    <location>
        <begin position="188"/>
        <end position="190"/>
    </location>
    <ligand>
        <name>substrate</name>
    </ligand>
</feature>
<dbReference type="PANTHER" id="PTHR10291">
    <property type="entry name" value="DEHYDRODOLICHYL DIPHOSPHATE SYNTHASE FAMILY MEMBER"/>
    <property type="match status" value="1"/>
</dbReference>
<dbReference type="PANTHER" id="PTHR10291:SF0">
    <property type="entry name" value="DEHYDRODOLICHYL DIPHOSPHATE SYNTHASE 2"/>
    <property type="match status" value="1"/>
</dbReference>
<keyword evidence="2" id="KW-0460">Magnesium</keyword>
<dbReference type="PROSITE" id="PS01066">
    <property type="entry name" value="UPP_SYNTHASE"/>
    <property type="match status" value="1"/>
</dbReference>
<dbReference type="GO" id="GO:0016094">
    <property type="term" value="P:polyprenol biosynthetic process"/>
    <property type="evidence" value="ECO:0007669"/>
    <property type="project" value="TreeGrafter"/>
</dbReference>
<dbReference type="SUPFAM" id="SSF64005">
    <property type="entry name" value="Undecaprenyl diphosphate synthase"/>
    <property type="match status" value="1"/>
</dbReference>
<organism evidence="3 4">
    <name type="scientific">Candidatus Egerieicola faecale</name>
    <dbReference type="NCBI Taxonomy" id="2840774"/>
    <lineage>
        <taxon>Bacteria</taxon>
        <taxon>Bacillati</taxon>
        <taxon>Bacillota</taxon>
        <taxon>Clostridia</taxon>
        <taxon>Eubacteriales</taxon>
        <taxon>Oscillospiraceae</taxon>
        <taxon>Oscillospiraceae incertae sedis</taxon>
        <taxon>Candidatus Egerieicola</taxon>
    </lineage>
</organism>
<dbReference type="GO" id="GO:0045547">
    <property type="term" value="F:ditrans,polycis-polyprenyl diphosphate synthase [(2E,6E)-farnesyl diphosphate specific] activity"/>
    <property type="evidence" value="ECO:0007669"/>
    <property type="project" value="TreeGrafter"/>
</dbReference>
<feature type="binding site" evidence="2">
    <location>
        <position position="66"/>
    </location>
    <ligand>
        <name>substrate</name>
    </ligand>
</feature>
<dbReference type="CDD" id="cd00475">
    <property type="entry name" value="Cis_IPPS"/>
    <property type="match status" value="1"/>
</dbReference>
<comment type="subunit">
    <text evidence="2">Homodimer.</text>
</comment>
<sequence length="244" mass="27725">MAERALPRHIGIIMDGNGRWAALKHLPRTAGHKIGARVFRKITEYCAQIGLEYLTVYAFSTENWKRPQEEVKAIIQLLVDYLEDESVWKGKNVSLHFIGDLSAFDEEVQALIHRTEEICKDYTGTWVNIAINYGGQDEILRATKKLAKDCAEGLQDPEEITPSVFERYLDTAGQPPVDLVIRPSGEHRLSNFLIWQCAYAEFVYMDVLWPDFSEKNLDAALAEYAKRNRRFGGLTGKEKGASSQ</sequence>
<gene>
    <name evidence="3" type="primary">uppS</name>
    <name evidence="3" type="ORF">IAD19_03615</name>
</gene>
<feature type="binding site" evidence="2">
    <location>
        <position position="28"/>
    </location>
    <ligand>
        <name>substrate</name>
    </ligand>
</feature>
<feature type="binding site" evidence="2">
    <location>
        <begin position="16"/>
        <end position="19"/>
    </location>
    <ligand>
        <name>substrate</name>
    </ligand>
</feature>